<geneLocation type="plasmid" evidence="7">
    <name>unnamed2</name>
</geneLocation>
<comment type="subcellular location">
    <subcellularLocation>
        <location evidence="1">Membrane</location>
        <topology evidence="1">Multi-pass membrane protein</topology>
    </subcellularLocation>
</comment>
<dbReference type="KEGG" id="moc:BB934_41190"/>
<dbReference type="CDD" id="cd17393">
    <property type="entry name" value="MFS_MosC_like"/>
    <property type="match status" value="1"/>
</dbReference>
<feature type="transmembrane region" description="Helical" evidence="5">
    <location>
        <begin position="305"/>
        <end position="325"/>
    </location>
</feature>
<reference evidence="7" key="1">
    <citation type="submission" date="2016-07" db="EMBL/GenBank/DDBJ databases">
        <title>Microvirga ossetica sp. nov. a new species of rhizobia isolated from root nodules of the legume species Vicia alpestris Steven originated from North Ossetia region in the Caucasus.</title>
        <authorList>
            <person name="Safronova V.I."/>
            <person name="Kuznetsova I.G."/>
            <person name="Sazanova A.L."/>
            <person name="Belimov A."/>
            <person name="Andronov E."/>
            <person name="Osledkin Y.S."/>
            <person name="Onishchuk O.P."/>
            <person name="Kurchak O.N."/>
            <person name="Shaposhnikov A.I."/>
            <person name="Willems A."/>
            <person name="Tikhonovich I.A."/>
        </authorList>
    </citation>
    <scope>NUCLEOTIDE SEQUENCE [LARGE SCALE GENOMIC DNA]</scope>
    <source>
        <strain evidence="7">V5/3M</strain>
        <plasmid evidence="7">unnamed2</plasmid>
    </source>
</reference>
<evidence type="ECO:0000256" key="5">
    <source>
        <dbReference type="SAM" id="Phobius"/>
    </source>
</evidence>
<dbReference type="OrthoDB" id="9810941at2"/>
<dbReference type="InterPro" id="IPR001958">
    <property type="entry name" value="Tet-R_TetA/multi-R_MdtG-like"/>
</dbReference>
<dbReference type="PRINTS" id="PR01035">
    <property type="entry name" value="TCRTETA"/>
</dbReference>
<evidence type="ECO:0000259" key="6">
    <source>
        <dbReference type="PROSITE" id="PS50850"/>
    </source>
</evidence>
<evidence type="ECO:0000256" key="4">
    <source>
        <dbReference type="ARBA" id="ARBA00023136"/>
    </source>
</evidence>
<dbReference type="InterPro" id="IPR020846">
    <property type="entry name" value="MFS_dom"/>
</dbReference>
<dbReference type="Gene3D" id="1.20.1250.20">
    <property type="entry name" value="MFS general substrate transporter like domains"/>
    <property type="match status" value="2"/>
</dbReference>
<sequence>MASPPAPALTRDPARLREQIATRLTFFIAGFSTAAWAPLVPLAKERLQLDEGALGLLLLCLGLGSIIAMPVTGVLTTRIGCKAVITAATLLTLLTLPLLAVLEGSIAMAMTIAVFGAALGTVDIAMNLQAIIVERNSGRPMMSGFHGLYSVGGIAGASLVSLLLGSFAISPLLAAGLISAMSLILLIIAMPGLLPYGDDSSEKPPLFAWPKGAVLFIGFLCFLCFLVEGAVLDWSAVFLITERGSDIGLAGLAYAAFAVAMTLGRLTGDRLRTILGEQRVLFVGGILAAVGFSMVAFVPSAYANLVGFLLVGAGASNVVPVLFSVAGRTRAMPPSLAVTAVTTLGYLGILVGPALIGFIAHLTDLRMAFALLVAATLFIAASFKVGKP</sequence>
<feature type="transmembrane region" description="Helical" evidence="5">
    <location>
        <begin position="147"/>
        <end position="169"/>
    </location>
</feature>
<feature type="transmembrane region" description="Helical" evidence="5">
    <location>
        <begin position="280"/>
        <end position="299"/>
    </location>
</feature>
<dbReference type="Pfam" id="PF07690">
    <property type="entry name" value="MFS_1"/>
    <property type="match status" value="1"/>
</dbReference>
<dbReference type="InterPro" id="IPR051788">
    <property type="entry name" value="MFS_Transporter"/>
</dbReference>
<feature type="transmembrane region" description="Helical" evidence="5">
    <location>
        <begin position="175"/>
        <end position="194"/>
    </location>
</feature>
<evidence type="ECO:0000256" key="3">
    <source>
        <dbReference type="ARBA" id="ARBA00022989"/>
    </source>
</evidence>
<feature type="domain" description="Major facilitator superfamily (MFS) profile" evidence="6">
    <location>
        <begin position="213"/>
        <end position="388"/>
    </location>
</feature>
<dbReference type="GO" id="GO:0016020">
    <property type="term" value="C:membrane"/>
    <property type="evidence" value="ECO:0007669"/>
    <property type="project" value="UniProtKB-SubCell"/>
</dbReference>
<feature type="transmembrane region" description="Helical" evidence="5">
    <location>
        <begin position="52"/>
        <end position="71"/>
    </location>
</feature>
<dbReference type="RefSeq" id="WP_099515674.1">
    <property type="nucleotide sequence ID" value="NZ_CP016619.1"/>
</dbReference>
<proteinExistence type="predicted"/>
<evidence type="ECO:0000256" key="2">
    <source>
        <dbReference type="ARBA" id="ARBA00022692"/>
    </source>
</evidence>
<gene>
    <name evidence="7" type="ORF">BB934_41190</name>
</gene>
<feature type="transmembrane region" description="Helical" evidence="5">
    <location>
        <begin position="106"/>
        <end position="126"/>
    </location>
</feature>
<dbReference type="AlphaFoldDB" id="A0A1B2EY02"/>
<dbReference type="SUPFAM" id="SSF103473">
    <property type="entry name" value="MFS general substrate transporter"/>
    <property type="match status" value="1"/>
</dbReference>
<feature type="transmembrane region" description="Helical" evidence="5">
    <location>
        <begin position="214"/>
        <end position="241"/>
    </location>
</feature>
<keyword evidence="3 5" id="KW-1133">Transmembrane helix</keyword>
<dbReference type="GO" id="GO:0022857">
    <property type="term" value="F:transmembrane transporter activity"/>
    <property type="evidence" value="ECO:0007669"/>
    <property type="project" value="InterPro"/>
</dbReference>
<feature type="transmembrane region" description="Helical" evidence="5">
    <location>
        <begin position="247"/>
        <end position="268"/>
    </location>
</feature>
<dbReference type="PANTHER" id="PTHR23514:SF13">
    <property type="entry name" value="INNER MEMBRANE PROTEIN YBJJ"/>
    <property type="match status" value="1"/>
</dbReference>
<organism evidence="7">
    <name type="scientific">Microvirga ossetica</name>
    <dbReference type="NCBI Taxonomy" id="1882682"/>
    <lineage>
        <taxon>Bacteria</taxon>
        <taxon>Pseudomonadati</taxon>
        <taxon>Pseudomonadota</taxon>
        <taxon>Alphaproteobacteria</taxon>
        <taxon>Hyphomicrobiales</taxon>
        <taxon>Methylobacteriaceae</taxon>
        <taxon>Microvirga</taxon>
    </lineage>
</organism>
<dbReference type="InterPro" id="IPR036259">
    <property type="entry name" value="MFS_trans_sf"/>
</dbReference>
<feature type="transmembrane region" description="Helical" evidence="5">
    <location>
        <begin position="365"/>
        <end position="383"/>
    </location>
</feature>
<keyword evidence="2 5" id="KW-0812">Transmembrane</keyword>
<dbReference type="EMBL" id="CP016619">
    <property type="protein sequence ID" value="ANY84823.1"/>
    <property type="molecule type" value="Genomic_DNA"/>
</dbReference>
<feature type="transmembrane region" description="Helical" evidence="5">
    <location>
        <begin position="83"/>
        <end position="100"/>
    </location>
</feature>
<evidence type="ECO:0000256" key="1">
    <source>
        <dbReference type="ARBA" id="ARBA00004141"/>
    </source>
</evidence>
<dbReference type="PROSITE" id="PS50850">
    <property type="entry name" value="MFS"/>
    <property type="match status" value="1"/>
</dbReference>
<keyword evidence="4 5" id="KW-0472">Membrane</keyword>
<feature type="transmembrane region" description="Helical" evidence="5">
    <location>
        <begin position="20"/>
        <end position="40"/>
    </location>
</feature>
<keyword evidence="7" id="KW-0614">Plasmid</keyword>
<dbReference type="PANTHER" id="PTHR23514">
    <property type="entry name" value="BYPASS OF STOP CODON PROTEIN 6"/>
    <property type="match status" value="1"/>
</dbReference>
<dbReference type="InterPro" id="IPR011701">
    <property type="entry name" value="MFS"/>
</dbReference>
<accession>A0A1B2EY02</accession>
<protein>
    <submittedName>
        <fullName evidence="7">MFS transporter</fullName>
    </submittedName>
</protein>
<evidence type="ECO:0000313" key="7">
    <source>
        <dbReference type="EMBL" id="ANY84823.1"/>
    </source>
</evidence>
<name>A0A1B2EY02_9HYPH</name>
<feature type="transmembrane region" description="Helical" evidence="5">
    <location>
        <begin position="337"/>
        <end position="359"/>
    </location>
</feature>